<organism evidence="2 3">
    <name type="scientific">Apiospora rasikravindrae</name>
    <dbReference type="NCBI Taxonomy" id="990691"/>
    <lineage>
        <taxon>Eukaryota</taxon>
        <taxon>Fungi</taxon>
        <taxon>Dikarya</taxon>
        <taxon>Ascomycota</taxon>
        <taxon>Pezizomycotina</taxon>
        <taxon>Sordariomycetes</taxon>
        <taxon>Xylariomycetidae</taxon>
        <taxon>Amphisphaeriales</taxon>
        <taxon>Apiosporaceae</taxon>
        <taxon>Apiospora</taxon>
    </lineage>
</organism>
<comment type="caution">
    <text evidence="2">The sequence shown here is derived from an EMBL/GenBank/DDBJ whole genome shotgun (WGS) entry which is preliminary data.</text>
</comment>
<dbReference type="Gene3D" id="2.120.10.30">
    <property type="entry name" value="TolB, C-terminal domain"/>
    <property type="match status" value="1"/>
</dbReference>
<keyword evidence="3" id="KW-1185">Reference proteome</keyword>
<dbReference type="Proteomes" id="UP001444661">
    <property type="component" value="Unassembled WGS sequence"/>
</dbReference>
<dbReference type="InterPro" id="IPR011042">
    <property type="entry name" value="6-blade_b-propeller_TolB-like"/>
</dbReference>
<reference evidence="2 3" key="1">
    <citation type="submission" date="2023-01" db="EMBL/GenBank/DDBJ databases">
        <title>Analysis of 21 Apiospora genomes using comparative genomics revels a genus with tremendous synthesis potential of carbohydrate active enzymes and secondary metabolites.</title>
        <authorList>
            <person name="Sorensen T."/>
        </authorList>
    </citation>
    <scope>NUCLEOTIDE SEQUENCE [LARGE SCALE GENOMIC DNA]</scope>
    <source>
        <strain evidence="2 3">CBS 33761</strain>
    </source>
</reference>
<evidence type="ECO:0000313" key="3">
    <source>
        <dbReference type="Proteomes" id="UP001444661"/>
    </source>
</evidence>
<sequence length="135" mass="14758">MAGAKGIRTDPTNPSTLFLTNTGQGLFAALPIDPATGTAKGDPTVIASVLYATAMQYDDFAIRRDDGHLATGSRKLHREAQPANRRVVVSPRPPHRGREPKLGRAGRAHRVRLRPHQDRRTRVVCPHRQGSRGPC</sequence>
<gene>
    <name evidence="2" type="ORF">PG993_014094</name>
</gene>
<dbReference type="EMBL" id="JAQQWK010000013">
    <property type="protein sequence ID" value="KAK8017768.1"/>
    <property type="molecule type" value="Genomic_DNA"/>
</dbReference>
<name>A0ABR1RS73_9PEZI</name>
<protein>
    <recommendedName>
        <fullName evidence="4">Phytase-like domain-containing protein</fullName>
    </recommendedName>
</protein>
<proteinExistence type="predicted"/>
<feature type="region of interest" description="Disordered" evidence="1">
    <location>
        <begin position="72"/>
        <end position="107"/>
    </location>
</feature>
<evidence type="ECO:0000313" key="2">
    <source>
        <dbReference type="EMBL" id="KAK8017768.1"/>
    </source>
</evidence>
<evidence type="ECO:0008006" key="4">
    <source>
        <dbReference type="Google" id="ProtNLM"/>
    </source>
</evidence>
<evidence type="ECO:0000256" key="1">
    <source>
        <dbReference type="SAM" id="MobiDB-lite"/>
    </source>
</evidence>
<accession>A0ABR1RS73</accession>